<dbReference type="Proteomes" id="UP000773462">
    <property type="component" value="Unassembled WGS sequence"/>
</dbReference>
<keyword evidence="1" id="KW-0472">Membrane</keyword>
<proteinExistence type="predicted"/>
<protein>
    <recommendedName>
        <fullName evidence="2">DUF6199 domain-containing protein</fullName>
    </recommendedName>
</protein>
<name>A0ABS4NKW4_9BACL</name>
<dbReference type="EMBL" id="JAGGLV010000002">
    <property type="protein sequence ID" value="MBP2110700.1"/>
    <property type="molecule type" value="Genomic_DNA"/>
</dbReference>
<feature type="transmembrane region" description="Helical" evidence="1">
    <location>
        <begin position="6"/>
        <end position="25"/>
    </location>
</feature>
<feature type="transmembrane region" description="Helical" evidence="1">
    <location>
        <begin position="57"/>
        <end position="77"/>
    </location>
</feature>
<feature type="domain" description="DUF6199" evidence="2">
    <location>
        <begin position="15"/>
        <end position="72"/>
    </location>
</feature>
<evidence type="ECO:0000256" key="1">
    <source>
        <dbReference type="SAM" id="Phobius"/>
    </source>
</evidence>
<organism evidence="3 4">
    <name type="scientific">Paenibacillus silagei</name>
    <dbReference type="NCBI Taxonomy" id="1670801"/>
    <lineage>
        <taxon>Bacteria</taxon>
        <taxon>Bacillati</taxon>
        <taxon>Bacillota</taxon>
        <taxon>Bacilli</taxon>
        <taxon>Bacillales</taxon>
        <taxon>Paenibacillaceae</taxon>
        <taxon>Paenibacillus</taxon>
    </lineage>
</organism>
<reference evidence="3 4" key="1">
    <citation type="submission" date="2021-03" db="EMBL/GenBank/DDBJ databases">
        <title>Genomic Encyclopedia of Type Strains, Phase IV (KMG-IV): sequencing the most valuable type-strain genomes for metagenomic binning, comparative biology and taxonomic classification.</title>
        <authorList>
            <person name="Goeker M."/>
        </authorList>
    </citation>
    <scope>NUCLEOTIDE SEQUENCE [LARGE SCALE GENOMIC DNA]</scope>
    <source>
        <strain evidence="3 4">DSM 101953</strain>
    </source>
</reference>
<evidence type="ECO:0000259" key="2">
    <source>
        <dbReference type="Pfam" id="PF19701"/>
    </source>
</evidence>
<evidence type="ECO:0000313" key="4">
    <source>
        <dbReference type="Proteomes" id="UP000773462"/>
    </source>
</evidence>
<dbReference type="Pfam" id="PF19701">
    <property type="entry name" value="DUF6199"/>
    <property type="match status" value="1"/>
</dbReference>
<comment type="caution">
    <text evidence="3">The sequence shown here is derived from an EMBL/GenBank/DDBJ whole genome shotgun (WGS) entry which is preliminary data.</text>
</comment>
<dbReference type="InterPro" id="IPR045679">
    <property type="entry name" value="DUF6199"/>
</dbReference>
<gene>
    <name evidence="3" type="ORF">J2Z70_000840</name>
</gene>
<keyword evidence="1" id="KW-1133">Transmembrane helix</keyword>
<keyword evidence="4" id="KW-1185">Reference proteome</keyword>
<dbReference type="RefSeq" id="WP_076081715.1">
    <property type="nucleotide sequence ID" value="NZ_JAGGLV010000002.1"/>
</dbReference>
<sequence>MIIGTFDGIIILLFGIGINAFGLYVRRNPTFTWQASESWKTKGDGEPSDAYISSMRFRGAVALWIGSFVMVMGILNLL</sequence>
<keyword evidence="1" id="KW-0812">Transmembrane</keyword>
<evidence type="ECO:0000313" key="3">
    <source>
        <dbReference type="EMBL" id="MBP2110700.1"/>
    </source>
</evidence>
<accession>A0ABS4NKW4</accession>